<proteinExistence type="predicted"/>
<organism evidence="3">
    <name type="scientific">Rodentolepis nana</name>
    <name type="common">Dwarf tapeworm</name>
    <name type="synonym">Hymenolepis nana</name>
    <dbReference type="NCBI Taxonomy" id="102285"/>
    <lineage>
        <taxon>Eukaryota</taxon>
        <taxon>Metazoa</taxon>
        <taxon>Spiralia</taxon>
        <taxon>Lophotrochozoa</taxon>
        <taxon>Platyhelminthes</taxon>
        <taxon>Cestoda</taxon>
        <taxon>Eucestoda</taxon>
        <taxon>Cyclophyllidea</taxon>
        <taxon>Hymenolepididae</taxon>
        <taxon>Rodentolepis</taxon>
    </lineage>
</organism>
<reference evidence="3" key="1">
    <citation type="submission" date="2017-02" db="UniProtKB">
        <authorList>
            <consortium name="WormBaseParasite"/>
        </authorList>
    </citation>
    <scope>IDENTIFICATION</scope>
</reference>
<dbReference type="EMBL" id="UZAE01001522">
    <property type="protein sequence ID" value="VDN98722.1"/>
    <property type="molecule type" value="Genomic_DNA"/>
</dbReference>
<evidence type="ECO:0000313" key="2">
    <source>
        <dbReference type="Proteomes" id="UP000278807"/>
    </source>
</evidence>
<accession>A0A0R3T726</accession>
<protein>
    <submittedName>
        <fullName evidence="3">RNase H domain-containing protein</fullName>
    </submittedName>
</protein>
<reference evidence="1 2" key="2">
    <citation type="submission" date="2018-11" db="EMBL/GenBank/DDBJ databases">
        <authorList>
            <consortium name="Pathogen Informatics"/>
        </authorList>
    </citation>
    <scope>NUCLEOTIDE SEQUENCE [LARGE SCALE GENOMIC DNA]</scope>
</reference>
<sequence>MDSGHCGIKGNELAHTLAKKGTTILQCMDRPMSFHTMKALIRREFQTTRCSELKAQKTLKQWTVALSDIADWPRIEAVAEFRLRTGHDCLAKHLHRIGVGTQPACPLCNLQEEMEKTHLIRRPPLKTTTKSQRYWEARRRLMNCY</sequence>
<keyword evidence="2" id="KW-1185">Reference proteome</keyword>
<gene>
    <name evidence="1" type="ORF">HNAJ_LOCUS2863</name>
</gene>
<evidence type="ECO:0000313" key="1">
    <source>
        <dbReference type="EMBL" id="VDN98722.1"/>
    </source>
</evidence>
<dbReference type="AlphaFoldDB" id="A0A0R3T726"/>
<evidence type="ECO:0000313" key="3">
    <source>
        <dbReference type="WBParaSite" id="HNAJ_0000286401-mRNA-1"/>
    </source>
</evidence>
<name>A0A0R3T726_RODNA</name>
<dbReference type="WBParaSite" id="HNAJ_0000286401-mRNA-1">
    <property type="protein sequence ID" value="HNAJ_0000286401-mRNA-1"/>
    <property type="gene ID" value="HNAJ_0000286401"/>
</dbReference>
<dbReference type="Proteomes" id="UP000278807">
    <property type="component" value="Unassembled WGS sequence"/>
</dbReference>